<evidence type="ECO:0000313" key="2">
    <source>
        <dbReference type="EMBL" id="TGJ78927.1"/>
    </source>
</evidence>
<organism evidence="2 3">
    <name type="scientific">Xylaria hypoxylon</name>
    <dbReference type="NCBI Taxonomy" id="37992"/>
    <lineage>
        <taxon>Eukaryota</taxon>
        <taxon>Fungi</taxon>
        <taxon>Dikarya</taxon>
        <taxon>Ascomycota</taxon>
        <taxon>Pezizomycotina</taxon>
        <taxon>Sordariomycetes</taxon>
        <taxon>Xylariomycetidae</taxon>
        <taxon>Xylariales</taxon>
        <taxon>Xylariaceae</taxon>
        <taxon>Xylaria</taxon>
    </lineage>
</organism>
<feature type="signal peptide" evidence="1">
    <location>
        <begin position="1"/>
        <end position="19"/>
    </location>
</feature>
<feature type="chain" id="PRO_5021386935" evidence="1">
    <location>
        <begin position="20"/>
        <end position="205"/>
    </location>
</feature>
<accession>A0A4Z0Y7K4</accession>
<keyword evidence="1" id="KW-0732">Signal</keyword>
<keyword evidence="3" id="KW-1185">Reference proteome</keyword>
<gene>
    <name evidence="2" type="ORF">E0Z10_g9839</name>
</gene>
<dbReference type="STRING" id="37992.A0A4Z0Y7K4"/>
<dbReference type="Proteomes" id="UP000297716">
    <property type="component" value="Unassembled WGS sequence"/>
</dbReference>
<evidence type="ECO:0000313" key="3">
    <source>
        <dbReference type="Proteomes" id="UP000297716"/>
    </source>
</evidence>
<sequence length="205" mass="22632">MYSLSVILALTTIVAGTIADFTTGPSLLRITGKTNSSLNGYAEACHAGAANEGLCYVEQAPKDYDFYHFYYNYTIDGNGIKKGIIIYMLDYNGSPNSGHLDSAVRLEPELGSNLNLAFIPAGVERPTIFSVGDDGKFYISGLRDDRASNETQPEFGGNRDLANFHLCWQWVEFYWLYSIAWATTLPPQNPSCQPVDLELVGPHDQ</sequence>
<dbReference type="AlphaFoldDB" id="A0A4Z0Y7K4"/>
<dbReference type="OrthoDB" id="3515453at2759"/>
<comment type="caution">
    <text evidence="2">The sequence shown here is derived from an EMBL/GenBank/DDBJ whole genome shotgun (WGS) entry which is preliminary data.</text>
</comment>
<dbReference type="EMBL" id="SKBN01000333">
    <property type="protein sequence ID" value="TGJ78927.1"/>
    <property type="molecule type" value="Genomic_DNA"/>
</dbReference>
<protein>
    <submittedName>
        <fullName evidence="2">Uncharacterized protein</fullName>
    </submittedName>
</protein>
<reference evidence="2 3" key="1">
    <citation type="submission" date="2019-03" db="EMBL/GenBank/DDBJ databases">
        <title>Draft genome sequence of Xylaria hypoxylon DSM 108379, a ubiquitous saprotrophic-parasitic fungi on hardwood.</title>
        <authorList>
            <person name="Buettner E."/>
            <person name="Leonhardt S."/>
            <person name="Gebauer A.M."/>
            <person name="Liers C."/>
            <person name="Hofrichter M."/>
            <person name="Kellner H."/>
        </authorList>
    </citation>
    <scope>NUCLEOTIDE SEQUENCE [LARGE SCALE GENOMIC DNA]</scope>
    <source>
        <strain evidence="2 3">DSM 108379</strain>
    </source>
</reference>
<proteinExistence type="predicted"/>
<name>A0A4Z0Y7K4_9PEZI</name>
<evidence type="ECO:0000256" key="1">
    <source>
        <dbReference type="SAM" id="SignalP"/>
    </source>
</evidence>